<feature type="signal peptide" evidence="2">
    <location>
        <begin position="1"/>
        <end position="19"/>
    </location>
</feature>
<organism evidence="4 5">
    <name type="scientific">Maribacter orientalis</name>
    <dbReference type="NCBI Taxonomy" id="228957"/>
    <lineage>
        <taxon>Bacteria</taxon>
        <taxon>Pseudomonadati</taxon>
        <taxon>Bacteroidota</taxon>
        <taxon>Flavobacteriia</taxon>
        <taxon>Flavobacteriales</taxon>
        <taxon>Flavobacteriaceae</taxon>
        <taxon>Maribacter</taxon>
    </lineage>
</organism>
<dbReference type="Pfam" id="PF00691">
    <property type="entry name" value="OmpA"/>
    <property type="match status" value="1"/>
</dbReference>
<dbReference type="InterPro" id="IPR006665">
    <property type="entry name" value="OmpA-like"/>
</dbReference>
<dbReference type="InterPro" id="IPR036737">
    <property type="entry name" value="OmpA-like_sf"/>
</dbReference>
<evidence type="ECO:0000256" key="2">
    <source>
        <dbReference type="SAM" id="SignalP"/>
    </source>
</evidence>
<dbReference type="GO" id="GO:0016020">
    <property type="term" value="C:membrane"/>
    <property type="evidence" value="ECO:0007669"/>
    <property type="project" value="UniProtKB-UniRule"/>
</dbReference>
<reference evidence="5" key="1">
    <citation type="submission" date="2016-10" db="EMBL/GenBank/DDBJ databases">
        <authorList>
            <person name="Varghese N."/>
            <person name="Submissions S."/>
        </authorList>
    </citation>
    <scope>NUCLEOTIDE SEQUENCE [LARGE SCALE GENOMIC DNA]</scope>
    <source>
        <strain evidence="5">DSM 16471</strain>
    </source>
</reference>
<dbReference type="PROSITE" id="PS51123">
    <property type="entry name" value="OMPA_2"/>
    <property type="match status" value="1"/>
</dbReference>
<feature type="chain" id="PRO_5011737539" evidence="2">
    <location>
        <begin position="20"/>
        <end position="295"/>
    </location>
</feature>
<dbReference type="EMBL" id="FNZN01000002">
    <property type="protein sequence ID" value="SEK94082.1"/>
    <property type="molecule type" value="Genomic_DNA"/>
</dbReference>
<evidence type="ECO:0000259" key="3">
    <source>
        <dbReference type="PROSITE" id="PS51123"/>
    </source>
</evidence>
<dbReference type="InterPro" id="IPR050330">
    <property type="entry name" value="Bact_OuterMem_StrucFunc"/>
</dbReference>
<dbReference type="SUPFAM" id="SSF103088">
    <property type="entry name" value="OmpA-like"/>
    <property type="match status" value="2"/>
</dbReference>
<sequence length="295" mass="31934">MTKATTNLLLMLITIVASTFFYITCCSECGTTATTDQATEQVIIIEPEAIAYLFAIDGNGFSYSTNGNYNFNVSSHTILMPLSVELTKGITGLPNHLETNENNVVNITGFYASDEKNNTAFPNLGLARANTIKNDLASKGISTAQINTIGKLIDDMIAKDGTYWGAAVFDIEEESQTDNYDLKVLYEKINADSLILHFNTAEASINLDAAQRHKVADISRYFDKVDGATANVVGHTGNTGKASSTSMRLGQDRADFAKDYLMKNGIASDKIVAASKGQTEPIASIKNRRAINTLN</sequence>
<name>A0A1H7L513_9FLAO</name>
<evidence type="ECO:0000313" key="4">
    <source>
        <dbReference type="EMBL" id="SEK94082.1"/>
    </source>
</evidence>
<gene>
    <name evidence="4" type="ORF">SAMN04488008_102479</name>
</gene>
<dbReference type="OrthoDB" id="9763897at2"/>
<keyword evidence="5" id="KW-1185">Reference proteome</keyword>
<dbReference type="CDD" id="cd07185">
    <property type="entry name" value="OmpA_C-like"/>
    <property type="match status" value="1"/>
</dbReference>
<evidence type="ECO:0000313" key="5">
    <source>
        <dbReference type="Proteomes" id="UP000198990"/>
    </source>
</evidence>
<keyword evidence="2" id="KW-0732">Signal</keyword>
<dbReference type="STRING" id="228957.SAMN04488008_102479"/>
<proteinExistence type="predicted"/>
<keyword evidence="1" id="KW-0472">Membrane</keyword>
<protein>
    <submittedName>
        <fullName evidence="4">Outer membrane protein OmpA</fullName>
    </submittedName>
</protein>
<dbReference type="Proteomes" id="UP000198990">
    <property type="component" value="Unassembled WGS sequence"/>
</dbReference>
<evidence type="ECO:0000256" key="1">
    <source>
        <dbReference type="PROSITE-ProRule" id="PRU00473"/>
    </source>
</evidence>
<dbReference type="Gene3D" id="3.30.1330.60">
    <property type="entry name" value="OmpA-like domain"/>
    <property type="match status" value="2"/>
</dbReference>
<dbReference type="PANTHER" id="PTHR30329">
    <property type="entry name" value="STATOR ELEMENT OF FLAGELLAR MOTOR COMPLEX"/>
    <property type="match status" value="1"/>
</dbReference>
<dbReference type="AlphaFoldDB" id="A0A1H7L513"/>
<feature type="domain" description="OmpA-like" evidence="3">
    <location>
        <begin position="185"/>
        <end position="295"/>
    </location>
</feature>
<dbReference type="PANTHER" id="PTHR30329:SF21">
    <property type="entry name" value="LIPOPROTEIN YIAD-RELATED"/>
    <property type="match status" value="1"/>
</dbReference>
<accession>A0A1H7L513</accession>
<dbReference type="RefSeq" id="WP_091621304.1">
    <property type="nucleotide sequence ID" value="NZ_FNZN01000002.1"/>
</dbReference>